<reference evidence="2" key="2">
    <citation type="submission" date="2015-01" db="EMBL/GenBank/DDBJ databases">
        <title>Evolutionary Origins and Diversification of the Mycorrhizal Mutualists.</title>
        <authorList>
            <consortium name="DOE Joint Genome Institute"/>
            <consortium name="Mycorrhizal Genomics Consortium"/>
            <person name="Kohler A."/>
            <person name="Kuo A."/>
            <person name="Nagy L.G."/>
            <person name="Floudas D."/>
            <person name="Copeland A."/>
            <person name="Barry K.W."/>
            <person name="Cichocki N."/>
            <person name="Veneault-Fourrey C."/>
            <person name="LaButti K."/>
            <person name="Lindquist E.A."/>
            <person name="Lipzen A."/>
            <person name="Lundell T."/>
            <person name="Morin E."/>
            <person name="Murat C."/>
            <person name="Riley R."/>
            <person name="Ohm R."/>
            <person name="Sun H."/>
            <person name="Tunlid A."/>
            <person name="Henrissat B."/>
            <person name="Grigoriev I.V."/>
            <person name="Hibbett D.S."/>
            <person name="Martin F."/>
        </authorList>
    </citation>
    <scope>NUCLEOTIDE SEQUENCE [LARGE SCALE GENOMIC DNA]</scope>
    <source>
        <strain evidence="2">MUT 4182</strain>
    </source>
</reference>
<dbReference type="OrthoDB" id="3237066at2759"/>
<sequence length="396" mass="43461">MDYHSTRNPPLRKLVDEVRSKRLAFREVVFMGTFDSPVAVVLENFLFAPAPHLRSLDLVVHGGCVVGNGDPNSQHAGTNSVATPNLTSVRLVGVSIPWNAAILRGLRSLSLIHLCRSRPKGKAPTLGEIAEILQGCPDLEHLTLRTNLWGLSLRPTCDILQCIQYPQTATLSVRIDYLEDDWQADLGVIISQLPQNWITAPIQLKADLPRMTLSAKNLELIIPSPNEEGENTGSRIAYKELFSSLGAPILATITSLHIDTLASQNSTAILTATNELFPNLTKLSISPYQRLKSKKPWHVVLEKVVQSTEEINGPVCLCPNLTSLELTATNHDCPDLLSILQLIRIRSSDIKFKGKGVKKSPITLIVMNIDSSKLSSEQLGLLNELKGEVADVRCAK</sequence>
<dbReference type="SUPFAM" id="SSF52058">
    <property type="entry name" value="L domain-like"/>
    <property type="match status" value="1"/>
</dbReference>
<keyword evidence="2" id="KW-1185">Reference proteome</keyword>
<gene>
    <name evidence="1" type="ORF">M407DRAFT_33402</name>
</gene>
<dbReference type="Proteomes" id="UP000054248">
    <property type="component" value="Unassembled WGS sequence"/>
</dbReference>
<reference evidence="1 2" key="1">
    <citation type="submission" date="2014-04" db="EMBL/GenBank/DDBJ databases">
        <authorList>
            <consortium name="DOE Joint Genome Institute"/>
            <person name="Kuo A."/>
            <person name="Girlanda M."/>
            <person name="Perotto S."/>
            <person name="Kohler A."/>
            <person name="Nagy L.G."/>
            <person name="Floudas D."/>
            <person name="Copeland A."/>
            <person name="Barry K.W."/>
            <person name="Cichocki N."/>
            <person name="Veneault-Fourrey C."/>
            <person name="LaButti K."/>
            <person name="Lindquist E.A."/>
            <person name="Lipzen A."/>
            <person name="Lundell T."/>
            <person name="Morin E."/>
            <person name="Murat C."/>
            <person name="Sun H."/>
            <person name="Tunlid A."/>
            <person name="Henrissat B."/>
            <person name="Grigoriev I.V."/>
            <person name="Hibbett D.S."/>
            <person name="Martin F."/>
            <person name="Nordberg H.P."/>
            <person name="Cantor M.N."/>
            <person name="Hua S.X."/>
        </authorList>
    </citation>
    <scope>NUCLEOTIDE SEQUENCE [LARGE SCALE GENOMIC DNA]</scope>
    <source>
        <strain evidence="1 2">MUT 4182</strain>
    </source>
</reference>
<evidence type="ECO:0000313" key="1">
    <source>
        <dbReference type="EMBL" id="KIO16953.1"/>
    </source>
</evidence>
<dbReference type="EMBL" id="KN823455">
    <property type="protein sequence ID" value="KIO16953.1"/>
    <property type="molecule type" value="Genomic_DNA"/>
</dbReference>
<accession>A0A0C3K6F4</accession>
<dbReference type="AlphaFoldDB" id="A0A0C3K6F4"/>
<organism evidence="1 2">
    <name type="scientific">Tulasnella calospora MUT 4182</name>
    <dbReference type="NCBI Taxonomy" id="1051891"/>
    <lineage>
        <taxon>Eukaryota</taxon>
        <taxon>Fungi</taxon>
        <taxon>Dikarya</taxon>
        <taxon>Basidiomycota</taxon>
        <taxon>Agaricomycotina</taxon>
        <taxon>Agaricomycetes</taxon>
        <taxon>Cantharellales</taxon>
        <taxon>Tulasnellaceae</taxon>
        <taxon>Tulasnella</taxon>
    </lineage>
</organism>
<protein>
    <recommendedName>
        <fullName evidence="3">F-box domain-containing protein</fullName>
    </recommendedName>
</protein>
<evidence type="ECO:0008006" key="3">
    <source>
        <dbReference type="Google" id="ProtNLM"/>
    </source>
</evidence>
<dbReference type="HOGENOM" id="CLU_696751_0_0_1"/>
<name>A0A0C3K6F4_9AGAM</name>
<proteinExistence type="predicted"/>
<evidence type="ECO:0000313" key="2">
    <source>
        <dbReference type="Proteomes" id="UP000054248"/>
    </source>
</evidence>